<dbReference type="GO" id="GO:0016602">
    <property type="term" value="C:CCAAT-binding factor complex"/>
    <property type="evidence" value="ECO:0007669"/>
    <property type="project" value="InterPro"/>
</dbReference>
<dbReference type="InterPro" id="IPR009072">
    <property type="entry name" value="Histone-fold"/>
</dbReference>
<feature type="domain" description="Transcription factor CBF/NF-Y/archaeal histone" evidence="5">
    <location>
        <begin position="64"/>
        <end position="128"/>
    </location>
</feature>
<dbReference type="InterPro" id="IPR003958">
    <property type="entry name" value="CBFA_NFYB_domain"/>
</dbReference>
<feature type="region of interest" description="Disordered" evidence="4">
    <location>
        <begin position="1"/>
        <end position="34"/>
    </location>
</feature>
<name>A0A9J5YUS7_SOLCO</name>
<dbReference type="AlphaFoldDB" id="A0A9J5YUS7"/>
<dbReference type="GO" id="GO:0046982">
    <property type="term" value="F:protein heterodimerization activity"/>
    <property type="evidence" value="ECO:0007669"/>
    <property type="project" value="InterPro"/>
</dbReference>
<organism evidence="6 7">
    <name type="scientific">Solanum commersonii</name>
    <name type="common">Commerson's wild potato</name>
    <name type="synonym">Commerson's nightshade</name>
    <dbReference type="NCBI Taxonomy" id="4109"/>
    <lineage>
        <taxon>Eukaryota</taxon>
        <taxon>Viridiplantae</taxon>
        <taxon>Streptophyta</taxon>
        <taxon>Embryophyta</taxon>
        <taxon>Tracheophyta</taxon>
        <taxon>Spermatophyta</taxon>
        <taxon>Magnoliopsida</taxon>
        <taxon>eudicotyledons</taxon>
        <taxon>Gunneridae</taxon>
        <taxon>Pentapetalae</taxon>
        <taxon>asterids</taxon>
        <taxon>lamiids</taxon>
        <taxon>Solanales</taxon>
        <taxon>Solanaceae</taxon>
        <taxon>Solanoideae</taxon>
        <taxon>Solaneae</taxon>
        <taxon>Solanum</taxon>
    </lineage>
</organism>
<protein>
    <recommendedName>
        <fullName evidence="5">Transcription factor CBF/NF-Y/archaeal histone domain-containing protein</fullName>
    </recommendedName>
</protein>
<evidence type="ECO:0000256" key="1">
    <source>
        <dbReference type="ARBA" id="ARBA00009053"/>
    </source>
</evidence>
<evidence type="ECO:0000259" key="5">
    <source>
        <dbReference type="Pfam" id="PF00808"/>
    </source>
</evidence>
<dbReference type="Gene3D" id="1.10.20.10">
    <property type="entry name" value="Histone, subunit A"/>
    <property type="match status" value="1"/>
</dbReference>
<accession>A0A9J5YUS7</accession>
<dbReference type="GO" id="GO:0001228">
    <property type="term" value="F:DNA-binding transcription activator activity, RNA polymerase II-specific"/>
    <property type="evidence" value="ECO:0007669"/>
    <property type="project" value="InterPro"/>
</dbReference>
<dbReference type="Proteomes" id="UP000824120">
    <property type="component" value="Chromosome 5"/>
</dbReference>
<evidence type="ECO:0000256" key="3">
    <source>
        <dbReference type="ARBA" id="ARBA00023163"/>
    </source>
</evidence>
<keyword evidence="7" id="KW-1185">Reference proteome</keyword>
<dbReference type="CDD" id="cd22907">
    <property type="entry name" value="HFD_NFYB"/>
    <property type="match status" value="1"/>
</dbReference>
<evidence type="ECO:0000313" key="6">
    <source>
        <dbReference type="EMBL" id="KAG5604499.1"/>
    </source>
</evidence>
<dbReference type="PANTHER" id="PTHR11064">
    <property type="entry name" value="CCAAT-BINDING TRANSCRIPTION FACTOR-RELATED"/>
    <property type="match status" value="1"/>
</dbReference>
<evidence type="ECO:0000313" key="7">
    <source>
        <dbReference type="Proteomes" id="UP000824120"/>
    </source>
</evidence>
<dbReference type="GO" id="GO:0000978">
    <property type="term" value="F:RNA polymerase II cis-regulatory region sequence-specific DNA binding"/>
    <property type="evidence" value="ECO:0007669"/>
    <property type="project" value="TreeGrafter"/>
</dbReference>
<evidence type="ECO:0000256" key="4">
    <source>
        <dbReference type="SAM" id="MobiDB-lite"/>
    </source>
</evidence>
<keyword evidence="3" id="KW-0804">Transcription</keyword>
<feature type="compositionally biased region" description="Basic and acidic residues" evidence="4">
    <location>
        <begin position="195"/>
        <end position="208"/>
    </location>
</feature>
<comment type="similarity">
    <text evidence="1">Belongs to the NFYB/HAP3 subunit family.</text>
</comment>
<dbReference type="SUPFAM" id="SSF47113">
    <property type="entry name" value="Histone-fold"/>
    <property type="match status" value="1"/>
</dbReference>
<proteinExistence type="inferred from homology"/>
<sequence length="208" mass="23267">MDDGNLVGSGNGGFHSYRRSPQPTPARSPSPDMEMSLELPAHLYQTIAANVDHCERTIREQDRFMPAANVIRIMHKILPPHAKISDGSKLITQECVSEFIRFITGEANDCCQRDQRNTITAEDVLCAMDRFGFDDYIGTLALYLHRYREYDGGRGSTRREPLLLRRSMVNPASVYSITPYRGDASNGNTSQGDAVDIKVESPVKEAKE</sequence>
<evidence type="ECO:0000256" key="2">
    <source>
        <dbReference type="ARBA" id="ARBA00023015"/>
    </source>
</evidence>
<dbReference type="PANTHER" id="PTHR11064:SF148">
    <property type="entry name" value="TRANSCRIPTION FACTOR CBF_NF-Y_ARCHAEAL HISTONE DOMAIN-CONTAINING PROTEIN"/>
    <property type="match status" value="1"/>
</dbReference>
<feature type="region of interest" description="Disordered" evidence="4">
    <location>
        <begin position="180"/>
        <end position="208"/>
    </location>
</feature>
<dbReference type="EMBL" id="JACXVP010000005">
    <property type="protein sequence ID" value="KAG5604499.1"/>
    <property type="molecule type" value="Genomic_DNA"/>
</dbReference>
<dbReference type="InterPro" id="IPR027113">
    <property type="entry name" value="Transc_fact_NFYB/HAP3"/>
</dbReference>
<reference evidence="6 7" key="1">
    <citation type="submission" date="2020-09" db="EMBL/GenBank/DDBJ databases">
        <title>De no assembly of potato wild relative species, Solanum commersonii.</title>
        <authorList>
            <person name="Cho K."/>
        </authorList>
    </citation>
    <scope>NUCLEOTIDE SEQUENCE [LARGE SCALE GENOMIC DNA]</scope>
    <source>
        <strain evidence="6">LZ3.2</strain>
        <tissue evidence="6">Leaf</tissue>
    </source>
</reference>
<comment type="caution">
    <text evidence="6">The sequence shown here is derived from an EMBL/GenBank/DDBJ whole genome shotgun (WGS) entry which is preliminary data.</text>
</comment>
<keyword evidence="2" id="KW-0805">Transcription regulation</keyword>
<dbReference type="Pfam" id="PF00808">
    <property type="entry name" value="CBFD_NFYB_HMF"/>
    <property type="match status" value="1"/>
</dbReference>
<dbReference type="PRINTS" id="PR00615">
    <property type="entry name" value="CCAATSUBUNTA"/>
</dbReference>
<gene>
    <name evidence="6" type="ORF">H5410_025991</name>
</gene>
<dbReference type="OrthoDB" id="1707486at2759"/>